<protein>
    <submittedName>
        <fullName evidence="1">27335_t:CDS:1</fullName>
    </submittedName>
</protein>
<evidence type="ECO:0000313" key="2">
    <source>
        <dbReference type="Proteomes" id="UP000789920"/>
    </source>
</evidence>
<proteinExistence type="predicted"/>
<dbReference type="Proteomes" id="UP000789920">
    <property type="component" value="Unassembled WGS sequence"/>
</dbReference>
<organism evidence="1 2">
    <name type="scientific">Racocetra persica</name>
    <dbReference type="NCBI Taxonomy" id="160502"/>
    <lineage>
        <taxon>Eukaryota</taxon>
        <taxon>Fungi</taxon>
        <taxon>Fungi incertae sedis</taxon>
        <taxon>Mucoromycota</taxon>
        <taxon>Glomeromycotina</taxon>
        <taxon>Glomeromycetes</taxon>
        <taxon>Diversisporales</taxon>
        <taxon>Gigasporaceae</taxon>
        <taxon>Racocetra</taxon>
    </lineage>
</organism>
<sequence>WDEGWDDSIDQIDFNGNTSIVRRLEVFQVQMSEYCLNESRKPEKVATLFNETGETYYLHLRDDWLETPIYDGNVVNVFGNFDNEN</sequence>
<gene>
    <name evidence="1" type="ORF">RPERSI_LOCUS22571</name>
</gene>
<comment type="caution">
    <text evidence="1">The sequence shown here is derived from an EMBL/GenBank/DDBJ whole genome shotgun (WGS) entry which is preliminary data.</text>
</comment>
<keyword evidence="2" id="KW-1185">Reference proteome</keyword>
<accession>A0ACA9RRY9</accession>
<dbReference type="EMBL" id="CAJVQC010068599">
    <property type="protein sequence ID" value="CAG8808224.1"/>
    <property type="molecule type" value="Genomic_DNA"/>
</dbReference>
<feature type="non-terminal residue" evidence="1">
    <location>
        <position position="1"/>
    </location>
</feature>
<name>A0ACA9RRY9_9GLOM</name>
<evidence type="ECO:0000313" key="1">
    <source>
        <dbReference type="EMBL" id="CAG8808224.1"/>
    </source>
</evidence>
<feature type="non-terminal residue" evidence="1">
    <location>
        <position position="85"/>
    </location>
</feature>
<reference evidence="1" key="1">
    <citation type="submission" date="2021-06" db="EMBL/GenBank/DDBJ databases">
        <authorList>
            <person name="Kallberg Y."/>
            <person name="Tangrot J."/>
            <person name="Rosling A."/>
        </authorList>
    </citation>
    <scope>NUCLEOTIDE SEQUENCE</scope>
    <source>
        <strain evidence="1">MA461A</strain>
    </source>
</reference>